<dbReference type="AlphaFoldDB" id="A0A8D0URJ8"/>
<evidence type="ECO:0000256" key="9">
    <source>
        <dbReference type="ARBA" id="ARBA00030268"/>
    </source>
</evidence>
<keyword evidence="7 10" id="KW-0648">Protein biosynthesis</keyword>
<proteinExistence type="inferred from homology"/>
<dbReference type="InterPro" id="IPR014729">
    <property type="entry name" value="Rossmann-like_a/b/a_fold"/>
</dbReference>
<evidence type="ECO:0000256" key="5">
    <source>
        <dbReference type="ARBA" id="ARBA00022741"/>
    </source>
</evidence>
<organism evidence="12 13">
    <name type="scientific">Sus scrofa</name>
    <name type="common">Pig</name>
    <dbReference type="NCBI Taxonomy" id="9823"/>
    <lineage>
        <taxon>Eukaryota</taxon>
        <taxon>Metazoa</taxon>
        <taxon>Chordata</taxon>
        <taxon>Craniata</taxon>
        <taxon>Vertebrata</taxon>
        <taxon>Euteleostomi</taxon>
        <taxon>Mammalia</taxon>
        <taxon>Eutheria</taxon>
        <taxon>Laurasiatheria</taxon>
        <taxon>Artiodactyla</taxon>
        <taxon>Suina</taxon>
        <taxon>Suidae</taxon>
        <taxon>Sus</taxon>
    </lineage>
</organism>
<dbReference type="Ensembl" id="ENSSSCT00055050192.1">
    <property type="protein sequence ID" value="ENSSSCP00055040105.1"/>
    <property type="gene ID" value="ENSSSCG00055025300.1"/>
</dbReference>
<evidence type="ECO:0000256" key="3">
    <source>
        <dbReference type="ARBA" id="ARBA00013782"/>
    </source>
</evidence>
<keyword evidence="5 10" id="KW-0547">Nucleotide-binding</keyword>
<name>A0A8D0URJ8_PIG</name>
<comment type="similarity">
    <text evidence="1 10">Belongs to the class-I aminoacyl-tRNA synthetase family.</text>
</comment>
<dbReference type="SUPFAM" id="SSF52374">
    <property type="entry name" value="Nucleotidylyl transferase"/>
    <property type="match status" value="1"/>
</dbReference>
<dbReference type="InterPro" id="IPR002305">
    <property type="entry name" value="aa-tRNA-synth_Ic"/>
</dbReference>
<sequence>MDDFAQKKKRKKKYSSQSSSRTDETVRGHGLSCQGLGTRCLGGFGSPCSWCHFRGMWVMERAALRVSWTCVLLFPVCVTAKELRLWPLDSTSARESNSTHLIRLVKGLQRSPLAPQVKDPALSLLWHGFGPWPRVSACCRHCRKKACKAAGTELRCRALQVNQWWWPYNESQIHSTARAWGFVDGEVLTSLAGTAFSEATWGRSVGARCQPPCPVPLRWLQDVFNVPLVIQMTDDEKYLWKELTLEQAHGYAVENAKDIIACGFDVNKTFIFSDLDYMGMSPGFYKNVVKIQKHVTFNQVKGIFGFTDSDCIGKISFPAIQAAPSFSSSFPQIFRDRTDIQCLIPCAIDQDPYFRMTRDVAPRIGYPKPALLHSTFFPALQGAQTKMSASDPNSSIFLTDTAKQIKTKVNKHAFSGGRDTIEEHRQFGGNCDVDVSFMYLTFFLEDDDRLEQIRKDYSSGAMLTGELKKVLIEVLQPLIAEHQARRKEVTDEVVKEFMTPRKLSYDFE</sequence>
<dbReference type="Ensembl" id="ENSSSCT00065073638.1">
    <property type="protein sequence ID" value="ENSSSCP00065032061.1"/>
    <property type="gene ID" value="ENSSSCG00065053758.1"/>
</dbReference>
<dbReference type="Gene3D" id="3.40.50.620">
    <property type="entry name" value="HUPs"/>
    <property type="match status" value="1"/>
</dbReference>
<dbReference type="PANTHER" id="PTHR10055">
    <property type="entry name" value="TRYPTOPHANYL-TRNA SYNTHETASE"/>
    <property type="match status" value="1"/>
</dbReference>
<keyword evidence="8 10" id="KW-0030">Aminoacyl-tRNA synthetase</keyword>
<evidence type="ECO:0000256" key="11">
    <source>
        <dbReference type="SAM" id="MobiDB-lite"/>
    </source>
</evidence>
<reference evidence="12" key="1">
    <citation type="submission" date="2025-05" db="UniProtKB">
        <authorList>
            <consortium name="Ensembl"/>
        </authorList>
    </citation>
    <scope>IDENTIFICATION</scope>
</reference>
<evidence type="ECO:0000256" key="1">
    <source>
        <dbReference type="ARBA" id="ARBA00005594"/>
    </source>
</evidence>
<keyword evidence="4 10" id="KW-0436">Ligase</keyword>
<dbReference type="PANTHER" id="PTHR10055:SF1">
    <property type="entry name" value="TRYPTOPHAN--TRNA LIGASE, CYTOPLASMIC"/>
    <property type="match status" value="1"/>
</dbReference>
<evidence type="ECO:0000256" key="4">
    <source>
        <dbReference type="ARBA" id="ARBA00022598"/>
    </source>
</evidence>
<keyword evidence="6 10" id="KW-0067">ATP-binding</keyword>
<dbReference type="Pfam" id="PF00579">
    <property type="entry name" value="tRNA-synt_1b"/>
    <property type="match status" value="1"/>
</dbReference>
<dbReference type="FunFam" id="1.10.240.10:FF:000003">
    <property type="entry name" value="Tryptophan--tRNA ligase, cytoplasmic"/>
    <property type="match status" value="1"/>
</dbReference>
<dbReference type="Gene3D" id="1.10.240.10">
    <property type="entry name" value="Tyrosyl-Transfer RNA Synthetase"/>
    <property type="match status" value="1"/>
</dbReference>
<dbReference type="Proteomes" id="UP000694725">
    <property type="component" value="Unplaced"/>
</dbReference>
<protein>
    <recommendedName>
        <fullName evidence="3">Tryptophan--tRNA ligase, cytoplasmic</fullName>
        <ecNumber evidence="2">6.1.1.2</ecNumber>
    </recommendedName>
    <alternativeName>
        <fullName evidence="9">Tryptophanyl-tRNA synthetase</fullName>
    </alternativeName>
</protein>
<dbReference type="CDD" id="cd00806">
    <property type="entry name" value="TrpRS_core"/>
    <property type="match status" value="1"/>
</dbReference>
<evidence type="ECO:0000313" key="13">
    <source>
        <dbReference type="Proteomes" id="UP000694727"/>
    </source>
</evidence>
<dbReference type="GO" id="GO:0004830">
    <property type="term" value="F:tryptophan-tRNA ligase activity"/>
    <property type="evidence" value="ECO:0007669"/>
    <property type="project" value="UniProtKB-EC"/>
</dbReference>
<dbReference type="GO" id="GO:0006436">
    <property type="term" value="P:tryptophanyl-tRNA aminoacylation"/>
    <property type="evidence" value="ECO:0007669"/>
    <property type="project" value="InterPro"/>
</dbReference>
<dbReference type="EC" id="6.1.1.2" evidence="2"/>
<accession>A0A8D0URJ8</accession>
<evidence type="ECO:0000256" key="8">
    <source>
        <dbReference type="ARBA" id="ARBA00023146"/>
    </source>
</evidence>
<evidence type="ECO:0000256" key="7">
    <source>
        <dbReference type="ARBA" id="ARBA00022917"/>
    </source>
</evidence>
<evidence type="ECO:0000256" key="2">
    <source>
        <dbReference type="ARBA" id="ARBA00013161"/>
    </source>
</evidence>
<dbReference type="FunFam" id="3.40.50.620:FF:000454">
    <property type="entry name" value="Tryptophan--tRNA ligase, cytoplasmic"/>
    <property type="match status" value="1"/>
</dbReference>
<evidence type="ECO:0000256" key="10">
    <source>
        <dbReference type="RuleBase" id="RU363036"/>
    </source>
</evidence>
<dbReference type="Ensembl" id="ENSSSCT00025057615.1">
    <property type="protein sequence ID" value="ENSSSCP00025024384.1"/>
    <property type="gene ID" value="ENSSSCG00025042385.1"/>
</dbReference>
<dbReference type="InterPro" id="IPR002306">
    <property type="entry name" value="Trp-tRNA-ligase"/>
</dbReference>
<dbReference type="NCBIfam" id="TIGR00233">
    <property type="entry name" value="trpS"/>
    <property type="match status" value="1"/>
</dbReference>
<dbReference type="Proteomes" id="UP000694727">
    <property type="component" value="Unplaced"/>
</dbReference>
<feature type="region of interest" description="Disordered" evidence="11">
    <location>
        <begin position="1"/>
        <end position="29"/>
    </location>
</feature>
<dbReference type="Proteomes" id="UP000694724">
    <property type="component" value="Unplaced"/>
</dbReference>
<dbReference type="Ensembl" id="ENSSSCT00060026952.1">
    <property type="protein sequence ID" value="ENSSSCP00060011478.1"/>
    <property type="gene ID" value="ENSSSCG00060019920.1"/>
</dbReference>
<dbReference type="PRINTS" id="PR01039">
    <property type="entry name" value="TRNASYNTHTRP"/>
</dbReference>
<evidence type="ECO:0000313" key="12">
    <source>
        <dbReference type="Ensembl" id="ENSSSCP00025024384.1"/>
    </source>
</evidence>
<dbReference type="GO" id="GO:0005524">
    <property type="term" value="F:ATP binding"/>
    <property type="evidence" value="ECO:0007669"/>
    <property type="project" value="UniProtKB-KW"/>
</dbReference>
<evidence type="ECO:0000256" key="6">
    <source>
        <dbReference type="ARBA" id="ARBA00022840"/>
    </source>
</evidence>
<dbReference type="Proteomes" id="UP000694723">
    <property type="component" value="Unplaced"/>
</dbReference>